<dbReference type="Gene3D" id="3.40.50.300">
    <property type="entry name" value="P-loop containing nucleotide triphosphate hydrolases"/>
    <property type="match status" value="1"/>
</dbReference>
<name>A0A9D1M7S5_9BACT</name>
<dbReference type="Gene3D" id="3.30.980.10">
    <property type="entry name" value="Threonyl-trna Synthetase, Chain A, domain 2"/>
    <property type="match status" value="1"/>
</dbReference>
<sequence length="558" mass="64224">MEHTVRIYCKNIQSAIDVKEGTSLLDIFSLLRIRLPYQVMCARVNNKTQELNYRVYTPKDVEFLDLSHPSGMRTYVRSLYFVLYKSVEEVLPESKLRIEHSVSKGYFCNLAKLGREVTAEEVSQIKTRMRQIIKADIPFERIDCPTEEAVARFKKHGMYDKAILLETSRTLYTTYYRLDNLIDYYYSCLVPSTGFLSVFDLIKYDEGMLLVPPSLYNGELPEKIIEQKKMLSVFKEYVRFNQIARLSNVGNLNKAVQKGLAPDLIKVTEALHEKKIAEIADEIAEKNKKGEARVVLIAGPSSSGKTTFSKRLGVQLMTNLLMPVTISLDDYFLDRENTPIDENGDYDFESLYALDLELFNKDLSALLSGEEIDLPSFNFELGRREYRGKRLRLDPESILIMEGIHALNPELTSCIEDKYKYRIYVSALTSISLDDHNCIPTTDNRLLRRIIRDYKYRGTSAASTIARWSSVRRGEDKWIFPYQENADAMFNSSLLFELAVLKRYALPILQEVPPTCPEYGEADRLLKFISYFLPIEDAEIPPTSLLREFLGGSSFVYL</sequence>
<dbReference type="CDD" id="cd02028">
    <property type="entry name" value="UMPK_like"/>
    <property type="match status" value="1"/>
</dbReference>
<comment type="caution">
    <text evidence="2">The sequence shown here is derived from an EMBL/GenBank/DDBJ whole genome shotgun (WGS) entry which is preliminary data.</text>
</comment>
<evidence type="ECO:0000313" key="3">
    <source>
        <dbReference type="Proteomes" id="UP000824112"/>
    </source>
</evidence>
<organism evidence="2 3">
    <name type="scientific">Candidatus Gallibacteroides avistercoris</name>
    <dbReference type="NCBI Taxonomy" id="2840833"/>
    <lineage>
        <taxon>Bacteria</taxon>
        <taxon>Pseudomonadati</taxon>
        <taxon>Bacteroidota</taxon>
        <taxon>Bacteroidia</taxon>
        <taxon>Bacteroidales</taxon>
        <taxon>Bacteroidaceae</taxon>
        <taxon>Bacteroidaceae incertae sedis</taxon>
        <taxon>Candidatus Gallibacteroides</taxon>
    </lineage>
</organism>
<keyword evidence="2" id="KW-0418">Kinase</keyword>
<dbReference type="AlphaFoldDB" id="A0A9D1M7S5"/>
<feature type="domain" description="Phosphoribulokinase/uridine kinase" evidence="1">
    <location>
        <begin position="295"/>
        <end position="491"/>
    </location>
</feature>
<dbReference type="InterPro" id="IPR018163">
    <property type="entry name" value="Thr/Ala-tRNA-synth_IIc_edit"/>
</dbReference>
<dbReference type="PANTHER" id="PTHR10285">
    <property type="entry name" value="URIDINE KINASE"/>
    <property type="match status" value="1"/>
</dbReference>
<keyword evidence="2" id="KW-0808">Transferase</keyword>
<dbReference type="GO" id="GO:0005524">
    <property type="term" value="F:ATP binding"/>
    <property type="evidence" value="ECO:0007669"/>
    <property type="project" value="InterPro"/>
</dbReference>
<dbReference type="SUPFAM" id="SSF55186">
    <property type="entry name" value="ThrRS/AlaRS common domain"/>
    <property type="match status" value="1"/>
</dbReference>
<evidence type="ECO:0000313" key="2">
    <source>
        <dbReference type="EMBL" id="HIU55199.1"/>
    </source>
</evidence>
<reference evidence="2" key="2">
    <citation type="journal article" date="2021" name="PeerJ">
        <title>Extensive microbial diversity within the chicken gut microbiome revealed by metagenomics and culture.</title>
        <authorList>
            <person name="Gilroy R."/>
            <person name="Ravi A."/>
            <person name="Getino M."/>
            <person name="Pursley I."/>
            <person name="Horton D.L."/>
            <person name="Alikhan N.F."/>
            <person name="Baker D."/>
            <person name="Gharbi K."/>
            <person name="Hall N."/>
            <person name="Watson M."/>
            <person name="Adriaenssens E.M."/>
            <person name="Foster-Nyarko E."/>
            <person name="Jarju S."/>
            <person name="Secka A."/>
            <person name="Antonio M."/>
            <person name="Oren A."/>
            <person name="Chaudhuri R.R."/>
            <person name="La Ragione R."/>
            <person name="Hildebrand F."/>
            <person name="Pallen M.J."/>
        </authorList>
    </citation>
    <scope>NUCLEOTIDE SEQUENCE</scope>
    <source>
        <strain evidence="2">CHK158-818</strain>
    </source>
</reference>
<dbReference type="InterPro" id="IPR006083">
    <property type="entry name" value="PRK/URK"/>
</dbReference>
<dbReference type="FunFam" id="3.40.50.300:FF:001230">
    <property type="entry name" value="Phosphoribulokinase/uridine kinase family protein"/>
    <property type="match status" value="1"/>
</dbReference>
<dbReference type="InterPro" id="IPR027417">
    <property type="entry name" value="P-loop_NTPase"/>
</dbReference>
<reference evidence="2" key="1">
    <citation type="submission" date="2020-10" db="EMBL/GenBank/DDBJ databases">
        <authorList>
            <person name="Gilroy R."/>
        </authorList>
    </citation>
    <scope>NUCLEOTIDE SEQUENCE</scope>
    <source>
        <strain evidence="2">CHK158-818</strain>
    </source>
</reference>
<dbReference type="GO" id="GO:0016301">
    <property type="term" value="F:kinase activity"/>
    <property type="evidence" value="ECO:0007669"/>
    <property type="project" value="UniProtKB-KW"/>
</dbReference>
<accession>A0A9D1M7S5</accession>
<proteinExistence type="predicted"/>
<gene>
    <name evidence="2" type="ORF">IAB03_05260</name>
</gene>
<dbReference type="SUPFAM" id="SSF52540">
    <property type="entry name" value="P-loop containing nucleoside triphosphate hydrolases"/>
    <property type="match status" value="1"/>
</dbReference>
<dbReference type="EMBL" id="DVNA01000121">
    <property type="protein sequence ID" value="HIU55199.1"/>
    <property type="molecule type" value="Genomic_DNA"/>
</dbReference>
<dbReference type="Proteomes" id="UP000824112">
    <property type="component" value="Unassembled WGS sequence"/>
</dbReference>
<protein>
    <submittedName>
        <fullName evidence="2">Nucleoside kinase</fullName>
    </submittedName>
</protein>
<dbReference type="Pfam" id="PF00485">
    <property type="entry name" value="PRK"/>
    <property type="match status" value="1"/>
</dbReference>
<evidence type="ECO:0000259" key="1">
    <source>
        <dbReference type="Pfam" id="PF00485"/>
    </source>
</evidence>